<evidence type="ECO:0000313" key="3">
    <source>
        <dbReference type="Proteomes" id="UP000503336"/>
    </source>
</evidence>
<keyword evidence="3" id="KW-1185">Reference proteome</keyword>
<dbReference type="AlphaFoldDB" id="A0A7L5BZI8"/>
<organism evidence="2 3">
    <name type="scientific">Pikeienuella piscinae</name>
    <dbReference type="NCBI Taxonomy" id="2748098"/>
    <lineage>
        <taxon>Bacteria</taxon>
        <taxon>Pseudomonadati</taxon>
        <taxon>Pseudomonadota</taxon>
        <taxon>Alphaproteobacteria</taxon>
        <taxon>Rhodobacterales</taxon>
        <taxon>Paracoccaceae</taxon>
        <taxon>Pikeienuella</taxon>
    </lineage>
</organism>
<dbReference type="Gene3D" id="3.40.50.150">
    <property type="entry name" value="Vaccinia Virus protein VP39"/>
    <property type="match status" value="1"/>
</dbReference>
<dbReference type="RefSeq" id="WP_165096215.1">
    <property type="nucleotide sequence ID" value="NZ_CP049056.1"/>
</dbReference>
<dbReference type="SUPFAM" id="SSF53335">
    <property type="entry name" value="S-adenosyl-L-methionine-dependent methyltransferases"/>
    <property type="match status" value="1"/>
</dbReference>
<feature type="domain" description="Methyltransferase type 11" evidence="1">
    <location>
        <begin position="163"/>
        <end position="210"/>
    </location>
</feature>
<evidence type="ECO:0000313" key="2">
    <source>
        <dbReference type="EMBL" id="QIE55019.1"/>
    </source>
</evidence>
<protein>
    <submittedName>
        <fullName evidence="2">Class I SAM-dependent methyltransferase</fullName>
    </submittedName>
</protein>
<dbReference type="GO" id="GO:0008757">
    <property type="term" value="F:S-adenosylmethionine-dependent methyltransferase activity"/>
    <property type="evidence" value="ECO:0007669"/>
    <property type="project" value="InterPro"/>
</dbReference>
<proteinExistence type="predicted"/>
<reference evidence="2 3" key="1">
    <citation type="submission" date="2020-02" db="EMBL/GenBank/DDBJ databases">
        <title>complete genome sequence of Rhodobacteraceae bacterium.</title>
        <authorList>
            <person name="Park J."/>
            <person name="Kim Y.-S."/>
            <person name="Kim K.-H."/>
        </authorList>
    </citation>
    <scope>NUCLEOTIDE SEQUENCE [LARGE SCALE GENOMIC DNA]</scope>
    <source>
        <strain evidence="2 3">RR4-56</strain>
    </source>
</reference>
<dbReference type="InterPro" id="IPR013216">
    <property type="entry name" value="Methyltransf_11"/>
</dbReference>
<sequence length="336" mass="37125">MSARANETGPGKFGRGALVRTSANLDGLLECVECTTAIEGRGDAPITCPHCARVYEICNGALVMMHSGNALFPPQAYAAEEGGRTMQGATGARARIKGLAPSRSVNLVRAENLKKIARERGGPNERILIIGCGHQKQEILDLFEETQAELIFCDVDKASDTDLYCDSHRLPFRDGCLTGVITTAVLEHVLKPWVVAEEIHRVLRADGYVYSEVPFLQAVHEGPYDFTRFTMSGHRLLFEKFDERGSGVVAGPGTSLTWALTEYFRALSGNRKVAAALRLLAQLLFFWVKFTDHFLGQSRRAQEAASCTFFYGTRREDAVDPQDIIARYGKSNFFHT</sequence>
<evidence type="ECO:0000259" key="1">
    <source>
        <dbReference type="Pfam" id="PF08241"/>
    </source>
</evidence>
<dbReference type="GO" id="GO:0032259">
    <property type="term" value="P:methylation"/>
    <property type="evidence" value="ECO:0007669"/>
    <property type="project" value="UniProtKB-KW"/>
</dbReference>
<dbReference type="Proteomes" id="UP000503336">
    <property type="component" value="Chromosome"/>
</dbReference>
<dbReference type="Pfam" id="PF08241">
    <property type="entry name" value="Methyltransf_11"/>
    <property type="match status" value="1"/>
</dbReference>
<dbReference type="EMBL" id="CP049056">
    <property type="protein sequence ID" value="QIE55019.1"/>
    <property type="molecule type" value="Genomic_DNA"/>
</dbReference>
<dbReference type="KEGG" id="hdh:G5B40_05855"/>
<gene>
    <name evidence="2" type="ORF">G5B40_05855</name>
</gene>
<keyword evidence="2" id="KW-0808">Transferase</keyword>
<accession>A0A7L5BZI8</accession>
<name>A0A7L5BZI8_9RHOB</name>
<dbReference type="InterPro" id="IPR029063">
    <property type="entry name" value="SAM-dependent_MTases_sf"/>
</dbReference>
<keyword evidence="2" id="KW-0489">Methyltransferase</keyword>